<gene>
    <name evidence="1" type="ORF">B1812_02750</name>
</gene>
<dbReference type="STRING" id="655015.B1812_02750"/>
<dbReference type="AlphaFoldDB" id="A0A1W6MRE7"/>
<evidence type="ECO:0000313" key="1">
    <source>
        <dbReference type="EMBL" id="ARN80181.1"/>
    </source>
</evidence>
<sequence length="106" mass="9647">MAGMADTADTAAITVIMGATADITAIAASATGIGDATDIGAITGAGATAIAGAGGTGASVGATTTVLPTAIAGRVLSTAARRGPARSATTSAISAATATPIATEPC</sequence>
<accession>A0A1W6MRE7</accession>
<dbReference type="EMBL" id="CP019948">
    <property type="protein sequence ID" value="ARN80181.1"/>
    <property type="molecule type" value="Genomic_DNA"/>
</dbReference>
<dbReference type="KEGG" id="mbry:B1812_02750"/>
<organism evidence="1 2">
    <name type="scientific">Methylocystis bryophila</name>
    <dbReference type="NCBI Taxonomy" id="655015"/>
    <lineage>
        <taxon>Bacteria</taxon>
        <taxon>Pseudomonadati</taxon>
        <taxon>Pseudomonadota</taxon>
        <taxon>Alphaproteobacteria</taxon>
        <taxon>Hyphomicrobiales</taxon>
        <taxon>Methylocystaceae</taxon>
        <taxon>Methylocystis</taxon>
    </lineage>
</organism>
<keyword evidence="2" id="KW-1185">Reference proteome</keyword>
<dbReference type="Proteomes" id="UP000193978">
    <property type="component" value="Chromosome"/>
</dbReference>
<evidence type="ECO:0000313" key="2">
    <source>
        <dbReference type="Proteomes" id="UP000193978"/>
    </source>
</evidence>
<proteinExistence type="predicted"/>
<reference evidence="1 2" key="1">
    <citation type="submission" date="2017-02" db="EMBL/GenBank/DDBJ databases">
        <authorList>
            <person name="Peterson S.W."/>
        </authorList>
    </citation>
    <scope>NUCLEOTIDE SEQUENCE [LARGE SCALE GENOMIC DNA]</scope>
    <source>
        <strain evidence="1 2">S285</strain>
    </source>
</reference>
<name>A0A1W6MRE7_9HYPH</name>
<protein>
    <submittedName>
        <fullName evidence="1">Uncharacterized protein</fullName>
    </submittedName>
</protein>